<dbReference type="EMBL" id="JBFOCI010000003">
    <property type="protein sequence ID" value="MEW9806922.1"/>
    <property type="molecule type" value="Genomic_DNA"/>
</dbReference>
<evidence type="ECO:0000313" key="3">
    <source>
        <dbReference type="Proteomes" id="UP001556196"/>
    </source>
</evidence>
<name>A0ABV3R1U4_9HYPH</name>
<dbReference type="RefSeq" id="WP_367724048.1">
    <property type="nucleotide sequence ID" value="NZ_JBFOCI010000003.1"/>
</dbReference>
<organism evidence="2 3">
    <name type="scientific">Mesorhizobium marinum</name>
    <dbReference type="NCBI Taxonomy" id="3228790"/>
    <lineage>
        <taxon>Bacteria</taxon>
        <taxon>Pseudomonadati</taxon>
        <taxon>Pseudomonadota</taxon>
        <taxon>Alphaproteobacteria</taxon>
        <taxon>Hyphomicrobiales</taxon>
        <taxon>Phyllobacteriaceae</taxon>
        <taxon>Mesorhizobium</taxon>
    </lineage>
</organism>
<keyword evidence="1" id="KW-0732">Signal</keyword>
<feature type="signal peptide" evidence="1">
    <location>
        <begin position="1"/>
        <end position="18"/>
    </location>
</feature>
<comment type="caution">
    <text evidence="2">The sequence shown here is derived from an EMBL/GenBank/DDBJ whole genome shotgun (WGS) entry which is preliminary data.</text>
</comment>
<keyword evidence="3" id="KW-1185">Reference proteome</keyword>
<feature type="chain" id="PRO_5046239745" description="Lipoprotein" evidence="1">
    <location>
        <begin position="19"/>
        <end position="193"/>
    </location>
</feature>
<gene>
    <name evidence="2" type="ORF">ABUE31_13105</name>
</gene>
<dbReference type="PROSITE" id="PS51257">
    <property type="entry name" value="PROKAR_LIPOPROTEIN"/>
    <property type="match status" value="1"/>
</dbReference>
<evidence type="ECO:0008006" key="4">
    <source>
        <dbReference type="Google" id="ProtNLM"/>
    </source>
</evidence>
<sequence length="193" mass="20070">MATARFLAGLALAGLVFAASGCQSGDSGGVLGLGGSQEKKPQEGKVLASELLAYCPKVVVKEPEGFINRYAKGGEGDAAKLIFQASISESTRSCSRTTGMLAMKVAVAGRVVPGPASPPGAVTLPIKVSVVRSDGEVLYSQTYNHQVGLAGNQAQQFVFNDPNVVVPIPDNNTLQVFAGFDVPAKKKQDEDLF</sequence>
<reference evidence="2 3" key="1">
    <citation type="submission" date="2024-06" db="EMBL/GenBank/DDBJ databases">
        <authorList>
            <person name="Tuo L."/>
        </authorList>
    </citation>
    <scope>NUCLEOTIDE SEQUENCE [LARGE SCALE GENOMIC DNA]</scope>
    <source>
        <strain evidence="2 3">ZMM04-5</strain>
    </source>
</reference>
<protein>
    <recommendedName>
        <fullName evidence="4">Lipoprotein</fullName>
    </recommendedName>
</protein>
<evidence type="ECO:0000256" key="1">
    <source>
        <dbReference type="SAM" id="SignalP"/>
    </source>
</evidence>
<accession>A0ABV3R1U4</accession>
<evidence type="ECO:0000313" key="2">
    <source>
        <dbReference type="EMBL" id="MEW9806922.1"/>
    </source>
</evidence>
<proteinExistence type="predicted"/>
<dbReference type="Proteomes" id="UP001556196">
    <property type="component" value="Unassembled WGS sequence"/>
</dbReference>